<dbReference type="Gene3D" id="3.30.70.1290">
    <property type="entry name" value="Transposase IS200-like"/>
    <property type="match status" value="1"/>
</dbReference>
<dbReference type="AlphaFoldDB" id="A0A2M8F427"/>
<dbReference type="SUPFAM" id="SSF143422">
    <property type="entry name" value="Transposase IS200-like"/>
    <property type="match status" value="1"/>
</dbReference>
<dbReference type="InterPro" id="IPR052715">
    <property type="entry name" value="RAYT_transposase"/>
</dbReference>
<feature type="domain" description="Transposase IS200-like" evidence="1">
    <location>
        <begin position="17"/>
        <end position="169"/>
    </location>
</feature>
<dbReference type="GO" id="GO:0004803">
    <property type="term" value="F:transposase activity"/>
    <property type="evidence" value="ECO:0007669"/>
    <property type="project" value="InterPro"/>
</dbReference>
<gene>
    <name evidence="2" type="ORF">CO048_01600</name>
</gene>
<dbReference type="PANTHER" id="PTHR36966:SF1">
    <property type="entry name" value="REP-ASSOCIATED TYROSINE TRANSPOSASE"/>
    <property type="match status" value="1"/>
</dbReference>
<comment type="caution">
    <text evidence="2">The sequence shown here is derived from an EMBL/GenBank/DDBJ whole genome shotgun (WGS) entry which is preliminary data.</text>
</comment>
<evidence type="ECO:0000313" key="2">
    <source>
        <dbReference type="EMBL" id="PJC34038.1"/>
    </source>
</evidence>
<reference evidence="3" key="1">
    <citation type="submission" date="2017-09" db="EMBL/GenBank/DDBJ databases">
        <title>Depth-based differentiation of microbial function through sediment-hosted aquifers and enrichment of novel symbionts in the deep terrestrial subsurface.</title>
        <authorList>
            <person name="Probst A.J."/>
            <person name="Ladd B."/>
            <person name="Jarett J.K."/>
            <person name="Geller-Mcgrath D.E."/>
            <person name="Sieber C.M.K."/>
            <person name="Emerson J.B."/>
            <person name="Anantharaman K."/>
            <person name="Thomas B.C."/>
            <person name="Malmstrom R."/>
            <person name="Stieglmeier M."/>
            <person name="Klingl A."/>
            <person name="Woyke T."/>
            <person name="Ryan C.M."/>
            <person name="Banfield J.F."/>
        </authorList>
    </citation>
    <scope>NUCLEOTIDE SEQUENCE [LARGE SCALE GENOMIC DNA]</scope>
</reference>
<sequence length="184" mass="22257">MVIKQRKPNRLKNFDYSSAGWYFITICIKNRQEYFGNIINNRMNLNKYGEIVNKYWLEIKNKFKNITLDIYQIMPNHIHGIIVIKQKNIVGVSFMKSEMRMKISKSNRHMGLMNQTPTIGLIIRYFKSKCTFEIHKYGLNNNLWQRNYYDHIIRNESSLNNIREYIQNNPKKWDNDEENPKNIK</sequence>
<accession>A0A2M8F427</accession>
<dbReference type="SMART" id="SM01321">
    <property type="entry name" value="Y1_Tnp"/>
    <property type="match status" value="1"/>
</dbReference>
<dbReference type="GO" id="GO:0006313">
    <property type="term" value="P:DNA transposition"/>
    <property type="evidence" value="ECO:0007669"/>
    <property type="project" value="InterPro"/>
</dbReference>
<organism evidence="2 3">
    <name type="scientific">Candidatus Roizmanbacteria bacterium CG_4_9_14_0_2_um_filter_35_15</name>
    <dbReference type="NCBI Taxonomy" id="1974836"/>
    <lineage>
        <taxon>Bacteria</taxon>
        <taxon>Candidatus Roizmaniibacteriota</taxon>
    </lineage>
</organism>
<protein>
    <recommendedName>
        <fullName evidence="1">Transposase IS200-like domain-containing protein</fullName>
    </recommendedName>
</protein>
<dbReference type="GO" id="GO:0043565">
    <property type="term" value="F:sequence-specific DNA binding"/>
    <property type="evidence" value="ECO:0007669"/>
    <property type="project" value="TreeGrafter"/>
</dbReference>
<evidence type="ECO:0000313" key="3">
    <source>
        <dbReference type="Proteomes" id="UP000230580"/>
    </source>
</evidence>
<dbReference type="InterPro" id="IPR002686">
    <property type="entry name" value="Transposase_17"/>
</dbReference>
<dbReference type="Proteomes" id="UP000230580">
    <property type="component" value="Unassembled WGS sequence"/>
</dbReference>
<evidence type="ECO:0000259" key="1">
    <source>
        <dbReference type="SMART" id="SM01321"/>
    </source>
</evidence>
<name>A0A2M8F427_9BACT</name>
<dbReference type="InterPro" id="IPR036515">
    <property type="entry name" value="Transposase_17_sf"/>
</dbReference>
<dbReference type="EMBL" id="PFRZ01000017">
    <property type="protein sequence ID" value="PJC34038.1"/>
    <property type="molecule type" value="Genomic_DNA"/>
</dbReference>
<dbReference type="PANTHER" id="PTHR36966">
    <property type="entry name" value="REP-ASSOCIATED TYROSINE TRANSPOSASE"/>
    <property type="match status" value="1"/>
</dbReference>
<proteinExistence type="predicted"/>